<protein>
    <submittedName>
        <fullName evidence="1">Serine protease family s10 serine carboxypeptidase</fullName>
    </submittedName>
</protein>
<accession>A0ACB9T2X4</accession>
<dbReference type="Proteomes" id="UP001056778">
    <property type="component" value="Chromosome 5"/>
</dbReference>
<comment type="caution">
    <text evidence="1">The sequence shown here is derived from an EMBL/GenBank/DDBJ whole genome shotgun (WGS) entry which is preliminary data.</text>
</comment>
<sequence>MPKTRSVEGDSGDNIQGMLTTILNRLDGMISSQNDFENRLNTLEEKVNETVSVSNPNVSNSIPPANVNSNLRQNSNLNESNFSNFINNVKLKDLVPKYDGKRGSPVIFLTSIRRVITPDTSSIQLYNIIRSALIDNAFIWFSIIESSFSTFEEFEDLFLSKYWSETEQHKIRRNLFTGKFDLQKGNSREHYFINKYAVAQHLTPKLSENELIKHFARHFDFDINKTVIIQNITYYKDFCEVLRQYDNLYQFRKSVTSNS</sequence>
<keyword evidence="1" id="KW-0645">Protease</keyword>
<proteinExistence type="predicted"/>
<evidence type="ECO:0000313" key="1">
    <source>
        <dbReference type="EMBL" id="KAI4461110.1"/>
    </source>
</evidence>
<reference evidence="1" key="1">
    <citation type="submission" date="2022-04" db="EMBL/GenBank/DDBJ databases">
        <title>Chromosome-scale genome assembly of Holotrichia oblita Faldermann.</title>
        <authorList>
            <person name="Rongchong L."/>
        </authorList>
    </citation>
    <scope>NUCLEOTIDE SEQUENCE</scope>
    <source>
        <strain evidence="1">81SQS9</strain>
    </source>
</reference>
<keyword evidence="1" id="KW-0378">Hydrolase</keyword>
<name>A0ACB9T2X4_HOLOL</name>
<evidence type="ECO:0000313" key="2">
    <source>
        <dbReference type="Proteomes" id="UP001056778"/>
    </source>
</evidence>
<gene>
    <name evidence="1" type="ORF">MML48_5g00010635</name>
</gene>
<organism evidence="1 2">
    <name type="scientific">Holotrichia oblita</name>
    <name type="common">Chafer beetle</name>
    <dbReference type="NCBI Taxonomy" id="644536"/>
    <lineage>
        <taxon>Eukaryota</taxon>
        <taxon>Metazoa</taxon>
        <taxon>Ecdysozoa</taxon>
        <taxon>Arthropoda</taxon>
        <taxon>Hexapoda</taxon>
        <taxon>Insecta</taxon>
        <taxon>Pterygota</taxon>
        <taxon>Neoptera</taxon>
        <taxon>Endopterygota</taxon>
        <taxon>Coleoptera</taxon>
        <taxon>Polyphaga</taxon>
        <taxon>Scarabaeiformia</taxon>
        <taxon>Scarabaeidae</taxon>
        <taxon>Melolonthinae</taxon>
        <taxon>Holotrichia</taxon>
    </lineage>
</organism>
<keyword evidence="2" id="KW-1185">Reference proteome</keyword>
<dbReference type="EMBL" id="CM043019">
    <property type="protein sequence ID" value="KAI4461110.1"/>
    <property type="molecule type" value="Genomic_DNA"/>
</dbReference>
<keyword evidence="1" id="KW-0121">Carboxypeptidase</keyword>